<dbReference type="InterPro" id="IPR038765">
    <property type="entry name" value="Papain-like_cys_pep_sf"/>
</dbReference>
<feature type="compositionally biased region" description="Polar residues" evidence="1">
    <location>
        <begin position="536"/>
        <end position="545"/>
    </location>
</feature>
<feature type="compositionally biased region" description="Low complexity" evidence="1">
    <location>
        <begin position="524"/>
        <end position="535"/>
    </location>
</feature>
<dbReference type="AlphaFoldDB" id="A0A3E3EDJ6"/>
<dbReference type="PANTHER" id="PTHR42736:SF1">
    <property type="entry name" value="PROTEIN-GLUTAMINE GAMMA-GLUTAMYLTRANSFERASE"/>
    <property type="match status" value="1"/>
</dbReference>
<protein>
    <submittedName>
        <fullName evidence="4">Transglutaminase domain-containing protein</fullName>
    </submittedName>
</protein>
<reference evidence="4 5" key="1">
    <citation type="submission" date="2018-08" db="EMBL/GenBank/DDBJ databases">
        <title>A genome reference for cultivated species of the human gut microbiota.</title>
        <authorList>
            <person name="Zou Y."/>
            <person name="Xue W."/>
            <person name="Luo G."/>
        </authorList>
    </citation>
    <scope>NUCLEOTIDE SEQUENCE [LARGE SCALE GENOMIC DNA]</scope>
    <source>
        <strain evidence="4 5">OM06-4</strain>
    </source>
</reference>
<organism evidence="4 5">
    <name type="scientific">Thomasclavelia ramosa</name>
    <dbReference type="NCBI Taxonomy" id="1547"/>
    <lineage>
        <taxon>Bacteria</taxon>
        <taxon>Bacillati</taxon>
        <taxon>Bacillota</taxon>
        <taxon>Erysipelotrichia</taxon>
        <taxon>Erysipelotrichales</taxon>
        <taxon>Coprobacillaceae</taxon>
        <taxon>Thomasclavelia</taxon>
    </lineage>
</organism>
<name>A0A3E3EDJ6_9FIRM</name>
<dbReference type="SMART" id="SM00460">
    <property type="entry name" value="TGc"/>
    <property type="match status" value="1"/>
</dbReference>
<dbReference type="RefSeq" id="WP_117581687.1">
    <property type="nucleotide sequence ID" value="NZ_QUSL01000016.1"/>
</dbReference>
<feature type="region of interest" description="Disordered" evidence="1">
    <location>
        <begin position="524"/>
        <end position="551"/>
    </location>
</feature>
<dbReference type="InterPro" id="IPR002931">
    <property type="entry name" value="Transglutaminase-like"/>
</dbReference>
<dbReference type="Proteomes" id="UP000261032">
    <property type="component" value="Unassembled WGS sequence"/>
</dbReference>
<dbReference type="Pfam" id="PF01841">
    <property type="entry name" value="Transglut_core"/>
    <property type="match status" value="1"/>
</dbReference>
<sequence>MKLLIYLLGIIGSVGSLVYSFNFSLNNHFIFISCIIVGLLIYLGFNYIQGKKKFVIGSIIADGILLLIPSTMDCLTYITSIIIYKYREVSVYDFNFESTYIFYDDPQICILAFLLIFIPLFLSAVIAIDKQKYTLAILALLPGVFIELLFTITPPWYFLACYVLYVLILLIGALQKGAILKIPMIIISVVAMAITYISFPISTYRPSKYSLFDNARTPISTPGNIKEEYNVNSQGDRHYRNSLDFTIAGEVTLNNFKIRGIAYDLYEDGKWGTSHSRVETEWFKNNLEKIANITKTSRQVIEVNQISGYSQRNYTPYFIINDDMTYYGDHYEGKNPQTYEMIIPNDDFNALLSTIDYKAKGELLKEIAERNGTQDYYDEYFGQGNEDDEKLTSVPEETKSIIENFLKQHNVIDNGNIFNYITQCTNALAANTSYTLRPGNTPDNVDVVDYFLNTNKKGYCVHYASTLALMLRSRGYPARFVVGYQVPGSKNNAGKLIVRDSNAHAWVEIYDEYLGWIPIEATPTSSENPNTPTDTITPAPNQGDKTPQPVEPEKPNIQQISQNDSFQIPVYIYYLAGGMIFIFIVLFQARIRKKRMFKGAANSNQKVCYYYYYLTKLKINCDEIKTIIDKARFSQHQISIEELEIVERFYQDKTNAYFKQANLFKKIYLRYLIAVL</sequence>
<feature type="transmembrane region" description="Helical" evidence="2">
    <location>
        <begin position="30"/>
        <end position="48"/>
    </location>
</feature>
<dbReference type="Gene3D" id="3.10.620.30">
    <property type="match status" value="1"/>
</dbReference>
<proteinExistence type="predicted"/>
<feature type="transmembrane region" description="Helical" evidence="2">
    <location>
        <begin position="156"/>
        <end position="175"/>
    </location>
</feature>
<evidence type="ECO:0000313" key="4">
    <source>
        <dbReference type="EMBL" id="RGD84454.1"/>
    </source>
</evidence>
<dbReference type="EMBL" id="QUSL01000016">
    <property type="protein sequence ID" value="RGD84454.1"/>
    <property type="molecule type" value="Genomic_DNA"/>
</dbReference>
<comment type="caution">
    <text evidence="4">The sequence shown here is derived from an EMBL/GenBank/DDBJ whole genome shotgun (WGS) entry which is preliminary data.</text>
</comment>
<feature type="domain" description="Transglutaminase-like" evidence="3">
    <location>
        <begin position="452"/>
        <end position="523"/>
    </location>
</feature>
<evidence type="ECO:0000256" key="1">
    <source>
        <dbReference type="SAM" id="MobiDB-lite"/>
    </source>
</evidence>
<evidence type="ECO:0000313" key="5">
    <source>
        <dbReference type="Proteomes" id="UP000261032"/>
    </source>
</evidence>
<gene>
    <name evidence="4" type="ORF">DXB93_10865</name>
</gene>
<evidence type="ECO:0000256" key="2">
    <source>
        <dbReference type="SAM" id="Phobius"/>
    </source>
</evidence>
<keyword evidence="2" id="KW-0812">Transmembrane</keyword>
<feature type="transmembrane region" description="Helical" evidence="2">
    <location>
        <begin position="106"/>
        <end position="126"/>
    </location>
</feature>
<keyword evidence="2" id="KW-1133">Transmembrane helix</keyword>
<accession>A0A3E3EDJ6</accession>
<dbReference type="PROSITE" id="PS51257">
    <property type="entry name" value="PROKAR_LIPOPROTEIN"/>
    <property type="match status" value="1"/>
</dbReference>
<keyword evidence="2" id="KW-0472">Membrane</keyword>
<evidence type="ECO:0000259" key="3">
    <source>
        <dbReference type="SMART" id="SM00460"/>
    </source>
</evidence>
<feature type="transmembrane region" description="Helical" evidence="2">
    <location>
        <begin position="60"/>
        <end position="86"/>
    </location>
</feature>
<dbReference type="PANTHER" id="PTHR42736">
    <property type="entry name" value="PROTEIN-GLUTAMINE GAMMA-GLUTAMYLTRANSFERASE"/>
    <property type="match status" value="1"/>
</dbReference>
<dbReference type="SUPFAM" id="SSF54001">
    <property type="entry name" value="Cysteine proteinases"/>
    <property type="match status" value="1"/>
</dbReference>
<dbReference type="InterPro" id="IPR052901">
    <property type="entry name" value="Bact_TGase-like"/>
</dbReference>
<feature type="transmembrane region" description="Helical" evidence="2">
    <location>
        <begin position="182"/>
        <end position="201"/>
    </location>
</feature>
<feature type="transmembrane region" description="Helical" evidence="2">
    <location>
        <begin position="133"/>
        <end position="150"/>
    </location>
</feature>
<feature type="transmembrane region" description="Helical" evidence="2">
    <location>
        <begin position="571"/>
        <end position="589"/>
    </location>
</feature>